<keyword evidence="6" id="KW-0812">Transmembrane</keyword>
<feature type="transmembrane region" description="Helical" evidence="6">
    <location>
        <begin position="288"/>
        <end position="311"/>
    </location>
</feature>
<keyword evidence="3" id="KW-0597">Phosphoprotein</keyword>
<evidence type="ECO:0000313" key="9">
    <source>
        <dbReference type="Proteomes" id="UP000250369"/>
    </source>
</evidence>
<dbReference type="AlphaFoldDB" id="A0A329MXK0"/>
<evidence type="ECO:0000256" key="1">
    <source>
        <dbReference type="ARBA" id="ARBA00004651"/>
    </source>
</evidence>
<accession>A0A329MXK0</accession>
<evidence type="ECO:0000313" key="8">
    <source>
        <dbReference type="EMBL" id="RAV23093.1"/>
    </source>
</evidence>
<dbReference type="InterPro" id="IPR003660">
    <property type="entry name" value="HAMP_dom"/>
</dbReference>
<feature type="domain" description="HAMP" evidence="7">
    <location>
        <begin position="309"/>
        <end position="361"/>
    </location>
</feature>
<dbReference type="PANTHER" id="PTHR34220:SF7">
    <property type="entry name" value="SENSOR HISTIDINE KINASE YPDA"/>
    <property type="match status" value="1"/>
</dbReference>
<dbReference type="InterPro" id="IPR036890">
    <property type="entry name" value="HATPase_C_sf"/>
</dbReference>
<dbReference type="EMBL" id="QMFB01000001">
    <property type="protein sequence ID" value="RAV23093.1"/>
    <property type="molecule type" value="Genomic_DNA"/>
</dbReference>
<reference evidence="8 9" key="1">
    <citation type="journal article" date="2009" name="Int. J. Syst. Evol. Microbiol.">
        <title>Paenibacillus contaminans sp. nov., isolated from a contaminated laboratory plate.</title>
        <authorList>
            <person name="Chou J.H."/>
            <person name="Lee J.H."/>
            <person name="Lin M.C."/>
            <person name="Chang P.S."/>
            <person name="Arun A.B."/>
            <person name="Young C.C."/>
            <person name="Chen W.M."/>
        </authorList>
    </citation>
    <scope>NUCLEOTIDE SEQUENCE [LARGE SCALE GENOMIC DNA]</scope>
    <source>
        <strain evidence="8 9">CKOBP-6</strain>
    </source>
</reference>
<evidence type="ECO:0000256" key="4">
    <source>
        <dbReference type="ARBA" id="ARBA00022679"/>
    </source>
</evidence>
<dbReference type="RefSeq" id="WP_113029204.1">
    <property type="nucleotide sequence ID" value="NZ_QMFB01000001.1"/>
</dbReference>
<evidence type="ECO:0000259" key="7">
    <source>
        <dbReference type="PROSITE" id="PS50885"/>
    </source>
</evidence>
<proteinExistence type="predicted"/>
<dbReference type="SMART" id="SM00304">
    <property type="entry name" value="HAMP"/>
    <property type="match status" value="1"/>
</dbReference>
<dbReference type="OrthoDB" id="2062925at2"/>
<keyword evidence="5 6" id="KW-0472">Membrane</keyword>
<evidence type="ECO:0000256" key="6">
    <source>
        <dbReference type="SAM" id="Phobius"/>
    </source>
</evidence>
<evidence type="ECO:0000256" key="5">
    <source>
        <dbReference type="ARBA" id="ARBA00023136"/>
    </source>
</evidence>
<dbReference type="CDD" id="cd06225">
    <property type="entry name" value="HAMP"/>
    <property type="match status" value="1"/>
</dbReference>
<dbReference type="Gene3D" id="6.10.340.10">
    <property type="match status" value="1"/>
</dbReference>
<evidence type="ECO:0000256" key="2">
    <source>
        <dbReference type="ARBA" id="ARBA00022475"/>
    </source>
</evidence>
<dbReference type="PROSITE" id="PS50885">
    <property type="entry name" value="HAMP"/>
    <property type="match status" value="1"/>
</dbReference>
<gene>
    <name evidence="8" type="ORF">DQG23_02550</name>
</gene>
<name>A0A329MXK0_9BACL</name>
<dbReference type="Gene3D" id="3.30.565.10">
    <property type="entry name" value="Histidine kinase-like ATPase, C-terminal domain"/>
    <property type="match status" value="1"/>
</dbReference>
<keyword evidence="9" id="KW-1185">Reference proteome</keyword>
<keyword evidence="6" id="KW-1133">Transmembrane helix</keyword>
<keyword evidence="4" id="KW-0808">Transferase</keyword>
<keyword evidence="2" id="KW-1003">Cell membrane</keyword>
<dbReference type="PANTHER" id="PTHR34220">
    <property type="entry name" value="SENSOR HISTIDINE KINASE YPDA"/>
    <property type="match status" value="1"/>
</dbReference>
<dbReference type="InterPro" id="IPR050640">
    <property type="entry name" value="Bact_2-comp_sensor_kinase"/>
</dbReference>
<dbReference type="SUPFAM" id="SSF55874">
    <property type="entry name" value="ATPase domain of HSP90 chaperone/DNA topoisomerase II/histidine kinase"/>
    <property type="match status" value="1"/>
</dbReference>
<protein>
    <recommendedName>
        <fullName evidence="7">HAMP domain-containing protein</fullName>
    </recommendedName>
</protein>
<sequence>MLRKFSLRKLSIFPKLILTFLLITAPLFGLSLTLNELGKKEVQQQLNTTMASQIHYYFLSLEKEIEQIVRVQEEMVNDEDLQKLTGLLTILSHYEKMKALNELANKLKKIKESSQYIQNVSLFIPAVQDVITTSGDIPVTREQMESISLAGFNKGFPLIYWNDRLFLSVNFPHYNALNPSQNALQFIMQVELSAETVREELGKFHQQGETVLFSDYWAIGSHKDIGEFREINEKLTDQTAPKGVFTVSLDHGRSYVGIYEKSLSLDATVLFFLEENKLLGTLKSYRNWFWLLLGSSVVILCLFSYGIYLLIHRPLRDLVKLFKNVEKGDFNVAVKHKNQDEFGYLFKQFEKMLGNLKQLIDETYVQKMELQSSELKQLQSQIHPHFLYNSFFTLHRLIKNYDIDSAQLISKNLGEYFQYITRNAQAEVTLADEVGHVRSFTAIQGVRFSKRIQIEFEELPEKMANVRVPRLILQPIVENAFEHGLGEKMRSGLIRISFELSNQMVSIIVEDNGTDLDDSVIDGLRSKMERHVAGSESTGLINVHRRLRLKYGALSGLELSRSSFGGLQVRILIPTGSG</sequence>
<dbReference type="Pfam" id="PF00672">
    <property type="entry name" value="HAMP"/>
    <property type="match status" value="1"/>
</dbReference>
<organism evidence="8 9">
    <name type="scientific">Paenibacillus contaminans</name>
    <dbReference type="NCBI Taxonomy" id="450362"/>
    <lineage>
        <taxon>Bacteria</taxon>
        <taxon>Bacillati</taxon>
        <taxon>Bacillota</taxon>
        <taxon>Bacilli</taxon>
        <taxon>Bacillales</taxon>
        <taxon>Paenibacillaceae</taxon>
        <taxon>Paenibacillus</taxon>
    </lineage>
</organism>
<dbReference type="SUPFAM" id="SSF158472">
    <property type="entry name" value="HAMP domain-like"/>
    <property type="match status" value="1"/>
</dbReference>
<comment type="subcellular location">
    <subcellularLocation>
        <location evidence="1">Cell membrane</location>
        <topology evidence="1">Multi-pass membrane protein</topology>
    </subcellularLocation>
</comment>
<comment type="caution">
    <text evidence="8">The sequence shown here is derived from an EMBL/GenBank/DDBJ whole genome shotgun (WGS) entry which is preliminary data.</text>
</comment>
<dbReference type="InterPro" id="IPR010559">
    <property type="entry name" value="Sig_transdc_His_kin_internal"/>
</dbReference>
<dbReference type="GO" id="GO:0000155">
    <property type="term" value="F:phosphorelay sensor kinase activity"/>
    <property type="evidence" value="ECO:0007669"/>
    <property type="project" value="InterPro"/>
</dbReference>
<dbReference type="GO" id="GO:0005886">
    <property type="term" value="C:plasma membrane"/>
    <property type="evidence" value="ECO:0007669"/>
    <property type="project" value="UniProtKB-SubCell"/>
</dbReference>
<dbReference type="Pfam" id="PF06580">
    <property type="entry name" value="His_kinase"/>
    <property type="match status" value="1"/>
</dbReference>
<dbReference type="Proteomes" id="UP000250369">
    <property type="component" value="Unassembled WGS sequence"/>
</dbReference>
<evidence type="ECO:0000256" key="3">
    <source>
        <dbReference type="ARBA" id="ARBA00022553"/>
    </source>
</evidence>